<comment type="caution">
    <text evidence="1">The sequence shown here is derived from an EMBL/GenBank/DDBJ whole genome shotgun (WGS) entry which is preliminary data.</text>
</comment>
<accession>A0A9W6R7M5</accession>
<gene>
    <name evidence="1" type="ORF">Atai01_74980</name>
</gene>
<keyword evidence="2" id="KW-1185">Reference proteome</keyword>
<organism evidence="1 2">
    <name type="scientific">Amycolatopsis taiwanensis</name>
    <dbReference type="NCBI Taxonomy" id="342230"/>
    <lineage>
        <taxon>Bacteria</taxon>
        <taxon>Bacillati</taxon>
        <taxon>Actinomycetota</taxon>
        <taxon>Actinomycetes</taxon>
        <taxon>Pseudonocardiales</taxon>
        <taxon>Pseudonocardiaceae</taxon>
        <taxon>Amycolatopsis</taxon>
    </lineage>
</organism>
<dbReference type="EMBL" id="BSTI01000028">
    <property type="protein sequence ID" value="GLY70879.1"/>
    <property type="molecule type" value="Genomic_DNA"/>
</dbReference>
<name>A0A9W6R7M5_9PSEU</name>
<reference evidence="1" key="1">
    <citation type="submission" date="2023-03" db="EMBL/GenBank/DDBJ databases">
        <title>Amycolatopsis taiwanensis NBRC 103393.</title>
        <authorList>
            <person name="Ichikawa N."/>
            <person name="Sato H."/>
            <person name="Tonouchi N."/>
        </authorList>
    </citation>
    <scope>NUCLEOTIDE SEQUENCE</scope>
    <source>
        <strain evidence="1">NBRC 103393</strain>
    </source>
</reference>
<dbReference type="Proteomes" id="UP001165136">
    <property type="component" value="Unassembled WGS sequence"/>
</dbReference>
<protein>
    <recommendedName>
        <fullName evidence="3">SUKH-4 immunity protein</fullName>
    </recommendedName>
</protein>
<evidence type="ECO:0000313" key="2">
    <source>
        <dbReference type="Proteomes" id="UP001165136"/>
    </source>
</evidence>
<dbReference type="Pfam" id="PF14435">
    <property type="entry name" value="SUKH-4"/>
    <property type="match status" value="1"/>
</dbReference>
<evidence type="ECO:0000313" key="1">
    <source>
        <dbReference type="EMBL" id="GLY70879.1"/>
    </source>
</evidence>
<dbReference type="InterPro" id="IPR025851">
    <property type="entry name" value="SUKH-4"/>
</dbReference>
<dbReference type="AlphaFoldDB" id="A0A9W6R7M5"/>
<evidence type="ECO:0008006" key="3">
    <source>
        <dbReference type="Google" id="ProtNLM"/>
    </source>
</evidence>
<dbReference type="RefSeq" id="WP_285490261.1">
    <property type="nucleotide sequence ID" value="NZ_BSTI01000028.1"/>
</dbReference>
<sequence>MATCQQLAAAFGETNLVTAPPHPKGEGVFPREISEVMFHTGLPGHVPGIFTLRLEGRPKAFNVLTASDAEGDLDVLCVGAPSAKSSLRYCVDIDHGHVVLIDLEEESVELINNSISTFLEFLLHIGLFLKSADDQANDQQKNPYFDLLVAHLSRVDAFALKNAQNWWPTIMDRIHGR</sequence>
<proteinExistence type="predicted"/>